<reference evidence="1" key="2">
    <citation type="submission" date="2023-03" db="EMBL/GenBank/DDBJ databases">
        <authorList>
            <person name="Inwood S.N."/>
            <person name="Skelly J.G."/>
            <person name="Guhlin J."/>
            <person name="Harrop T.W.R."/>
            <person name="Goldson S.G."/>
            <person name="Dearden P.K."/>
        </authorList>
    </citation>
    <scope>NUCLEOTIDE SEQUENCE</scope>
    <source>
        <strain evidence="1">Irish</strain>
        <tissue evidence="1">Whole body</tissue>
    </source>
</reference>
<evidence type="ECO:0000313" key="1">
    <source>
        <dbReference type="EMBL" id="KAK0169433.1"/>
    </source>
</evidence>
<organism evidence="1 2">
    <name type="scientific">Microctonus aethiopoides</name>
    <dbReference type="NCBI Taxonomy" id="144406"/>
    <lineage>
        <taxon>Eukaryota</taxon>
        <taxon>Metazoa</taxon>
        <taxon>Ecdysozoa</taxon>
        <taxon>Arthropoda</taxon>
        <taxon>Hexapoda</taxon>
        <taxon>Insecta</taxon>
        <taxon>Pterygota</taxon>
        <taxon>Neoptera</taxon>
        <taxon>Endopterygota</taxon>
        <taxon>Hymenoptera</taxon>
        <taxon>Apocrita</taxon>
        <taxon>Ichneumonoidea</taxon>
        <taxon>Braconidae</taxon>
        <taxon>Euphorinae</taxon>
        <taxon>Microctonus</taxon>
    </lineage>
</organism>
<evidence type="ECO:0000313" key="2">
    <source>
        <dbReference type="Proteomes" id="UP001168990"/>
    </source>
</evidence>
<feature type="non-terminal residue" evidence="1">
    <location>
        <position position="60"/>
    </location>
</feature>
<comment type="caution">
    <text evidence="1">The sequence shown here is derived from an EMBL/GenBank/DDBJ whole genome shotgun (WGS) entry which is preliminary data.</text>
</comment>
<proteinExistence type="predicted"/>
<dbReference type="EMBL" id="JAQQBS010000384">
    <property type="protein sequence ID" value="KAK0169433.1"/>
    <property type="molecule type" value="Genomic_DNA"/>
</dbReference>
<dbReference type="AlphaFoldDB" id="A0AA39KPS9"/>
<dbReference type="Proteomes" id="UP001168990">
    <property type="component" value="Unassembled WGS sequence"/>
</dbReference>
<protein>
    <submittedName>
        <fullName evidence="1">Uncharacterized protein</fullName>
    </submittedName>
</protein>
<reference evidence="1" key="1">
    <citation type="journal article" date="2023" name="bioRxiv">
        <title>Scaffold-level genome assemblies of two parasitoid biocontrol wasps reveal the parthenogenesis mechanism and an associated novel virus.</title>
        <authorList>
            <person name="Inwood S."/>
            <person name="Skelly J."/>
            <person name="Guhlin J."/>
            <person name="Harrop T."/>
            <person name="Goldson S."/>
            <person name="Dearden P."/>
        </authorList>
    </citation>
    <scope>NUCLEOTIDE SEQUENCE</scope>
    <source>
        <strain evidence="1">Irish</strain>
        <tissue evidence="1">Whole body</tissue>
    </source>
</reference>
<accession>A0AA39KPS9</accession>
<keyword evidence="2" id="KW-1185">Reference proteome</keyword>
<name>A0AA39KPS9_9HYME</name>
<sequence length="60" mass="7235">MSSGEPVLEPLRIKRATLWARVELKHAHHYQHHRRQNNQRNITLWVFRVRCGNTTHLRGK</sequence>
<gene>
    <name evidence="1" type="ORF">PV328_012053</name>
</gene>